<organism evidence="4">
    <name type="scientific">Campylobacter sp. CCS1377</name>
    <dbReference type="NCBI Taxonomy" id="3158229"/>
    <lineage>
        <taxon>Bacteria</taxon>
        <taxon>Pseudomonadati</taxon>
        <taxon>Campylobacterota</taxon>
        <taxon>Epsilonproteobacteria</taxon>
        <taxon>Campylobacterales</taxon>
        <taxon>Campylobacteraceae</taxon>
        <taxon>Campylobacter</taxon>
    </lineage>
</organism>
<dbReference type="SMART" id="SM00422">
    <property type="entry name" value="HTH_MERR"/>
    <property type="match status" value="1"/>
</dbReference>
<feature type="coiled-coil region" evidence="2">
    <location>
        <begin position="83"/>
        <end position="117"/>
    </location>
</feature>
<dbReference type="CDD" id="cd01109">
    <property type="entry name" value="HTH_YyaN"/>
    <property type="match status" value="1"/>
</dbReference>
<protein>
    <submittedName>
        <fullName evidence="4">MerR family transcriptional regulator</fullName>
    </submittedName>
</protein>
<evidence type="ECO:0000256" key="1">
    <source>
        <dbReference type="ARBA" id="ARBA00023125"/>
    </source>
</evidence>
<dbReference type="RefSeq" id="WP_348518526.1">
    <property type="nucleotide sequence ID" value="NZ_CP155620.1"/>
</dbReference>
<dbReference type="InterPro" id="IPR009061">
    <property type="entry name" value="DNA-bd_dom_put_sf"/>
</dbReference>
<keyword evidence="1" id="KW-0238">DNA-binding</keyword>
<reference evidence="4" key="1">
    <citation type="submission" date="2024-05" db="EMBL/GenBank/DDBJ databases">
        <title>Campylobacter coli isolated from environmental waters in Slovenia.</title>
        <authorList>
            <person name="Zautner A.E."/>
            <person name="Bunk B."/>
            <person name="Riedel T."/>
            <person name="Sproeer C."/>
        </authorList>
    </citation>
    <scope>NUCLEOTIDE SEQUENCE</scope>
    <source>
        <strain evidence="4">CCS1377</strain>
    </source>
</reference>
<sequence>MAYTIKEVERQTKISSHTLRFWAKKGLFPFVDRDKNGVKYFSQKDIAWVEWVACLRQTGMSIEDIREYVYLFPKGIKTAPRRKKLLEKQYQKIQEDLQNLQIAKEKLEHKLEIYTRMIETGIDELNPQSSQYKGTKELKEKSR</sequence>
<name>A0AAU7E7H4_9BACT</name>
<dbReference type="GO" id="GO:0003700">
    <property type="term" value="F:DNA-binding transcription factor activity"/>
    <property type="evidence" value="ECO:0007669"/>
    <property type="project" value="InterPro"/>
</dbReference>
<dbReference type="GO" id="GO:0003677">
    <property type="term" value="F:DNA binding"/>
    <property type="evidence" value="ECO:0007669"/>
    <property type="project" value="UniProtKB-KW"/>
</dbReference>
<dbReference type="InterPro" id="IPR047057">
    <property type="entry name" value="MerR_fam"/>
</dbReference>
<dbReference type="PROSITE" id="PS50937">
    <property type="entry name" value="HTH_MERR_2"/>
    <property type="match status" value="1"/>
</dbReference>
<dbReference type="Gene3D" id="1.10.1660.10">
    <property type="match status" value="1"/>
</dbReference>
<dbReference type="PANTHER" id="PTHR30204:SF98">
    <property type="entry name" value="HTH-TYPE TRANSCRIPTIONAL REGULATOR ADHR"/>
    <property type="match status" value="1"/>
</dbReference>
<dbReference type="Pfam" id="PF13411">
    <property type="entry name" value="MerR_1"/>
    <property type="match status" value="1"/>
</dbReference>
<gene>
    <name evidence="4" type="ORF">AAH949_08800</name>
</gene>
<dbReference type="InterPro" id="IPR000551">
    <property type="entry name" value="MerR-type_HTH_dom"/>
</dbReference>
<accession>A0AAU7E7H4</accession>
<proteinExistence type="predicted"/>
<evidence type="ECO:0000256" key="2">
    <source>
        <dbReference type="SAM" id="Coils"/>
    </source>
</evidence>
<feature type="domain" description="HTH merR-type" evidence="3">
    <location>
        <begin position="2"/>
        <end position="71"/>
    </location>
</feature>
<dbReference type="AlphaFoldDB" id="A0AAU7E7H4"/>
<keyword evidence="2" id="KW-0175">Coiled coil</keyword>
<dbReference type="EMBL" id="CP155620">
    <property type="protein sequence ID" value="XBJ29161.1"/>
    <property type="molecule type" value="Genomic_DNA"/>
</dbReference>
<evidence type="ECO:0000313" key="4">
    <source>
        <dbReference type="EMBL" id="XBJ29161.1"/>
    </source>
</evidence>
<dbReference type="PANTHER" id="PTHR30204">
    <property type="entry name" value="REDOX-CYCLING DRUG-SENSING TRANSCRIPTIONAL ACTIVATOR SOXR"/>
    <property type="match status" value="1"/>
</dbReference>
<dbReference type="SUPFAM" id="SSF46955">
    <property type="entry name" value="Putative DNA-binding domain"/>
    <property type="match status" value="1"/>
</dbReference>
<evidence type="ECO:0000259" key="3">
    <source>
        <dbReference type="PROSITE" id="PS50937"/>
    </source>
</evidence>